<dbReference type="InterPro" id="IPR036597">
    <property type="entry name" value="Fido-like_dom_sf"/>
</dbReference>
<evidence type="ECO:0000259" key="2">
    <source>
        <dbReference type="PROSITE" id="PS51459"/>
    </source>
</evidence>
<comment type="caution">
    <text evidence="3">The sequence shown here is derived from an EMBL/GenBank/DDBJ whole genome shotgun (WGS) entry which is preliminary data.</text>
</comment>
<dbReference type="InterPro" id="IPR003812">
    <property type="entry name" value="Fido"/>
</dbReference>
<gene>
    <name evidence="3" type="ORF">UY32_C0011G0004</name>
</gene>
<organism evidence="3 4">
    <name type="scientific">Candidatus Jorgensenbacteria bacterium GW2011_GWC1_48_8</name>
    <dbReference type="NCBI Taxonomy" id="1618666"/>
    <lineage>
        <taxon>Bacteria</taxon>
        <taxon>Candidatus Joergenseniibacteriota</taxon>
    </lineage>
</organism>
<dbReference type="PROSITE" id="PS51459">
    <property type="entry name" value="FIDO"/>
    <property type="match status" value="1"/>
</dbReference>
<dbReference type="Pfam" id="PF02661">
    <property type="entry name" value="Fic"/>
    <property type="match status" value="1"/>
</dbReference>
<feature type="active site" evidence="1">
    <location>
        <position position="133"/>
    </location>
</feature>
<dbReference type="AlphaFoldDB" id="A0A0G1UXE4"/>
<feature type="domain" description="Fido" evidence="2">
    <location>
        <begin position="39"/>
        <end position="189"/>
    </location>
</feature>
<dbReference type="PATRIC" id="fig|1618666.3.peg.320"/>
<dbReference type="EMBL" id="LCPO01000011">
    <property type="protein sequence ID" value="KKU98919.1"/>
    <property type="molecule type" value="Genomic_DNA"/>
</dbReference>
<dbReference type="Proteomes" id="UP000034600">
    <property type="component" value="Unassembled WGS sequence"/>
</dbReference>
<dbReference type="PANTHER" id="PTHR13504:SF38">
    <property type="entry name" value="FIDO DOMAIN-CONTAINING PROTEIN"/>
    <property type="match status" value="1"/>
</dbReference>
<sequence>MQSSLSKKDIDILEEKGLWEAHSYLHRIIKRLLRKKFPVEIRYIKEAHRIIFTVARQPGIGGKYRKDNSQDLRRIDGTPLKMTDWKNIPNEIAELDYELREATRNIKPPKTEKEYKKIVFVAAKLSHRLASIHPFRNGNGRASRLLIDAILMRAGLPSIAVKKEKPQYLRAMRQTDDGNYSSLENIIIDGLEEHKRKNYVIALRKKLEYFKAKRRRR</sequence>
<dbReference type="SUPFAM" id="SSF140931">
    <property type="entry name" value="Fic-like"/>
    <property type="match status" value="1"/>
</dbReference>
<name>A0A0G1UXE4_9BACT</name>
<evidence type="ECO:0000256" key="1">
    <source>
        <dbReference type="PIRSR" id="PIRSR640198-1"/>
    </source>
</evidence>
<dbReference type="InterPro" id="IPR040198">
    <property type="entry name" value="Fido_containing"/>
</dbReference>
<proteinExistence type="predicted"/>
<dbReference type="Gene3D" id="1.10.3290.10">
    <property type="entry name" value="Fido-like domain"/>
    <property type="match status" value="1"/>
</dbReference>
<reference evidence="3 4" key="1">
    <citation type="journal article" date="2015" name="Nature">
        <title>rRNA introns, odd ribosomes, and small enigmatic genomes across a large radiation of phyla.</title>
        <authorList>
            <person name="Brown C.T."/>
            <person name="Hug L.A."/>
            <person name="Thomas B.C."/>
            <person name="Sharon I."/>
            <person name="Castelle C.J."/>
            <person name="Singh A."/>
            <person name="Wilkins M.J."/>
            <person name="Williams K.H."/>
            <person name="Banfield J.F."/>
        </authorList>
    </citation>
    <scope>NUCLEOTIDE SEQUENCE [LARGE SCALE GENOMIC DNA]</scope>
</reference>
<protein>
    <recommendedName>
        <fullName evidence="2">Fido domain-containing protein</fullName>
    </recommendedName>
</protein>
<evidence type="ECO:0000313" key="3">
    <source>
        <dbReference type="EMBL" id="KKU98919.1"/>
    </source>
</evidence>
<accession>A0A0G1UXE4</accession>
<evidence type="ECO:0000313" key="4">
    <source>
        <dbReference type="Proteomes" id="UP000034600"/>
    </source>
</evidence>
<dbReference type="PANTHER" id="PTHR13504">
    <property type="entry name" value="FIDO DOMAIN-CONTAINING PROTEIN DDB_G0283145"/>
    <property type="match status" value="1"/>
</dbReference>